<keyword evidence="1" id="KW-0677">Repeat</keyword>
<proteinExistence type="predicted"/>
<protein>
    <recommendedName>
        <fullName evidence="2">Nephrocystin 3-like N-terminal domain-containing protein</fullName>
    </recommendedName>
</protein>
<dbReference type="Pfam" id="PF24883">
    <property type="entry name" value="NPHP3_N"/>
    <property type="match status" value="1"/>
</dbReference>
<organism evidence="3 4">
    <name type="scientific">Fusarium piperis</name>
    <dbReference type="NCBI Taxonomy" id="1435070"/>
    <lineage>
        <taxon>Eukaryota</taxon>
        <taxon>Fungi</taxon>
        <taxon>Dikarya</taxon>
        <taxon>Ascomycota</taxon>
        <taxon>Pezizomycotina</taxon>
        <taxon>Sordariomycetes</taxon>
        <taxon>Hypocreomycetidae</taxon>
        <taxon>Hypocreales</taxon>
        <taxon>Nectriaceae</taxon>
        <taxon>Fusarium</taxon>
        <taxon>Fusarium solani species complex</taxon>
    </lineage>
</organism>
<accession>A0A9W9BLR4</accession>
<name>A0A9W9BLR4_9HYPO</name>
<dbReference type="AlphaFoldDB" id="A0A9W9BLR4"/>
<comment type="caution">
    <text evidence="3">The sequence shown here is derived from an EMBL/GenBank/DDBJ whole genome shotgun (WGS) entry which is preliminary data.</text>
</comment>
<dbReference type="PANTHER" id="PTHR10039:SF5">
    <property type="entry name" value="NACHT DOMAIN-CONTAINING PROTEIN"/>
    <property type="match status" value="1"/>
</dbReference>
<gene>
    <name evidence="3" type="ORF">N0V84_008782</name>
</gene>
<evidence type="ECO:0000313" key="4">
    <source>
        <dbReference type="Proteomes" id="UP001140502"/>
    </source>
</evidence>
<evidence type="ECO:0000313" key="3">
    <source>
        <dbReference type="EMBL" id="KAJ4314655.1"/>
    </source>
</evidence>
<reference evidence="3" key="1">
    <citation type="submission" date="2022-10" db="EMBL/GenBank/DDBJ databases">
        <title>Tapping the CABI collections for fungal endophytes: first genome assemblies for Collariella, Neodidymelliopsis, Ascochyta clinopodiicola, Didymella pomorum, Didymosphaeria variabile, Neocosmospora piperis and Neocucurbitaria cava.</title>
        <authorList>
            <person name="Hill R."/>
        </authorList>
    </citation>
    <scope>NUCLEOTIDE SEQUENCE</scope>
    <source>
        <strain evidence="3">IMI 366586</strain>
    </source>
</reference>
<dbReference type="Gene3D" id="3.40.50.300">
    <property type="entry name" value="P-loop containing nucleotide triphosphate hydrolases"/>
    <property type="match status" value="1"/>
</dbReference>
<dbReference type="Proteomes" id="UP001140502">
    <property type="component" value="Unassembled WGS sequence"/>
</dbReference>
<evidence type="ECO:0000259" key="2">
    <source>
        <dbReference type="Pfam" id="PF24883"/>
    </source>
</evidence>
<dbReference type="InterPro" id="IPR056884">
    <property type="entry name" value="NPHP3-like_N"/>
</dbReference>
<dbReference type="SUPFAM" id="SSF52540">
    <property type="entry name" value="P-loop containing nucleoside triphosphate hydrolases"/>
    <property type="match status" value="1"/>
</dbReference>
<feature type="domain" description="Nephrocystin 3-like N-terminal" evidence="2">
    <location>
        <begin position="261"/>
        <end position="441"/>
    </location>
</feature>
<dbReference type="EMBL" id="JAPEUR010000224">
    <property type="protein sequence ID" value="KAJ4314655.1"/>
    <property type="molecule type" value="Genomic_DNA"/>
</dbReference>
<dbReference type="InterPro" id="IPR027417">
    <property type="entry name" value="P-loop_NTPase"/>
</dbReference>
<keyword evidence="4" id="KW-1185">Reference proteome</keyword>
<dbReference type="OrthoDB" id="443402at2759"/>
<dbReference type="PANTHER" id="PTHR10039">
    <property type="entry name" value="AMELOGENIN"/>
    <property type="match status" value="1"/>
</dbReference>
<evidence type="ECO:0000256" key="1">
    <source>
        <dbReference type="ARBA" id="ARBA00022737"/>
    </source>
</evidence>
<sequence length="592" mass="67858">MDPVSAIGLASAIVSFIGLGAKLLHGAKEIRDSASESLERNESREAIAKAMQEVAAKLKIPEPAQIPPEQQKLCDLAIKCSDLSERILELLGKIKPKKKTRLHVYRAAFYAWRKKDDIEMLEKSLGDCRSQLTLSLTHLASKNSAENADRILAMVKKDSSKLEQLQTHIKQLRKGVEAQTMGDKALEQLRLVLGMHDEALSAVYQHRILHSLQFDDMHRRDDRVEDPYEDTFRWILEDDDANSEESMTDWEDYHQEEMKCISRDMFLNWLSSGSGIFHISGKLGSGKSTLMKFLSTHPRTRTEIEKWAGDRALVLASFFFWKPGSELQKSLEGLFRSLLCDILTACPNLIRDTLPDYWRLAEQYPWQTQTRFNIPSSAVNSALKRVISDGRLYQDHRFCFFIDGLDEYEGTDGQDPTHLVKLLNTWVKDSRGCLKLCVSSREHNTFMNAFPKDQRLRLHELTLFDMQRYVAGHLQNMQSDRLSDGLRSDLISSIPEKADGIFLWTILVVRAIRRKIEDGEPEGRLLNLLDSLPQGLSRVLHRLLEDIDADNLRRLYQTLAILRVAKALEFPFPLLEFSFLDDYEQDADHLSP</sequence>